<name>A0ABU9K281_9BACI</name>
<evidence type="ECO:0000256" key="8">
    <source>
        <dbReference type="ARBA" id="ARBA00023065"/>
    </source>
</evidence>
<evidence type="ECO:0000256" key="9">
    <source>
        <dbReference type="ARBA" id="ARBA00023136"/>
    </source>
</evidence>
<sequence length="281" mass="31147">MMKVQIEGLSVGYEKQTIVREMSLQIAEGKITTIIGANGCGKSTLLKAITRVIPYQGGNVIIDGKSIAKMNTKALAKKLAILPQNPESAQGLLVQELVSYGRFPYQKGLGSLSKKDKEMIEWALEVTRLTEFCDEPVDSLSGGQRQRVWIAMALAQGTEMIFLDEPTTYLDMAHQLEVLELLERLNKDEGRTIVMVLHDVNQASRFSHEIIALTKGQLAGHGTPEQIMTPALLRKVFNIDAVIGNDPRTKKPICITYDLIKGEERDEEMADDFARTLVGSM</sequence>
<keyword evidence="9" id="KW-0472">Membrane</keyword>
<dbReference type="PROSITE" id="PS00211">
    <property type="entry name" value="ABC_TRANSPORTER_1"/>
    <property type="match status" value="1"/>
</dbReference>
<comment type="subcellular location">
    <subcellularLocation>
        <location evidence="1">Cell membrane</location>
        <topology evidence="1">Peripheral membrane protein</topology>
    </subcellularLocation>
</comment>
<proteinExistence type="predicted"/>
<evidence type="ECO:0000256" key="1">
    <source>
        <dbReference type="ARBA" id="ARBA00004202"/>
    </source>
</evidence>
<keyword evidence="6 11" id="KW-0067">ATP-binding</keyword>
<dbReference type="PANTHER" id="PTHR42771">
    <property type="entry name" value="IRON(3+)-HYDROXAMATE IMPORT ATP-BINDING PROTEIN FHUC"/>
    <property type="match status" value="1"/>
</dbReference>
<dbReference type="Pfam" id="PF00005">
    <property type="entry name" value="ABC_tran"/>
    <property type="match status" value="1"/>
</dbReference>
<dbReference type="SMART" id="SM00382">
    <property type="entry name" value="AAA"/>
    <property type="match status" value="1"/>
</dbReference>
<evidence type="ECO:0000259" key="10">
    <source>
        <dbReference type="PROSITE" id="PS50893"/>
    </source>
</evidence>
<dbReference type="InterPro" id="IPR003593">
    <property type="entry name" value="AAA+_ATPase"/>
</dbReference>
<evidence type="ECO:0000256" key="4">
    <source>
        <dbReference type="ARBA" id="ARBA00022496"/>
    </source>
</evidence>
<dbReference type="PANTHER" id="PTHR42771:SF4">
    <property type="entry name" value="IRON(3+)-HYDROXAMATE IMPORT ATP-BINDING PROTEIN FHUC"/>
    <property type="match status" value="1"/>
</dbReference>
<evidence type="ECO:0000313" key="12">
    <source>
        <dbReference type="Proteomes" id="UP001459714"/>
    </source>
</evidence>
<dbReference type="InterPro" id="IPR003439">
    <property type="entry name" value="ABC_transporter-like_ATP-bd"/>
</dbReference>
<dbReference type="InterPro" id="IPR017871">
    <property type="entry name" value="ABC_transporter-like_CS"/>
</dbReference>
<keyword evidence="5" id="KW-0547">Nucleotide-binding</keyword>
<keyword evidence="12" id="KW-1185">Reference proteome</keyword>
<dbReference type="PROSITE" id="PS50893">
    <property type="entry name" value="ABC_TRANSPORTER_2"/>
    <property type="match status" value="1"/>
</dbReference>
<gene>
    <name evidence="11" type="ORF">NST17_18765</name>
</gene>
<keyword evidence="2" id="KW-0813">Transport</keyword>
<feature type="domain" description="ABC transporter" evidence="10">
    <location>
        <begin position="4"/>
        <end position="240"/>
    </location>
</feature>
<keyword evidence="3" id="KW-1003">Cell membrane</keyword>
<dbReference type="Gene3D" id="3.40.50.300">
    <property type="entry name" value="P-loop containing nucleotide triphosphate hydrolases"/>
    <property type="match status" value="1"/>
</dbReference>
<evidence type="ECO:0000256" key="7">
    <source>
        <dbReference type="ARBA" id="ARBA00023004"/>
    </source>
</evidence>
<evidence type="ECO:0000256" key="5">
    <source>
        <dbReference type="ARBA" id="ARBA00022741"/>
    </source>
</evidence>
<reference evidence="11 12" key="1">
    <citation type="submission" date="2024-03" db="EMBL/GenBank/DDBJ databases">
        <title>Bacilli Hybrid Assemblies.</title>
        <authorList>
            <person name="Kovac J."/>
        </authorList>
    </citation>
    <scope>NUCLEOTIDE SEQUENCE [LARGE SCALE GENOMIC DNA]</scope>
    <source>
        <strain evidence="11 12">FSL M8-0022</strain>
    </source>
</reference>
<dbReference type="EMBL" id="JBBYAK010000001">
    <property type="protein sequence ID" value="MEL3959201.1"/>
    <property type="molecule type" value="Genomic_DNA"/>
</dbReference>
<comment type="caution">
    <text evidence="11">The sequence shown here is derived from an EMBL/GenBank/DDBJ whole genome shotgun (WGS) entry which is preliminary data.</text>
</comment>
<keyword evidence="8" id="KW-0406">Ion transport</keyword>
<dbReference type="Proteomes" id="UP001459714">
    <property type="component" value="Unassembled WGS sequence"/>
</dbReference>
<keyword evidence="7" id="KW-0408">Iron</keyword>
<dbReference type="CDD" id="cd03214">
    <property type="entry name" value="ABC_Iron-Siderophores_B12_Hemin"/>
    <property type="match status" value="1"/>
</dbReference>
<evidence type="ECO:0000256" key="3">
    <source>
        <dbReference type="ARBA" id="ARBA00022475"/>
    </source>
</evidence>
<accession>A0ABU9K281</accession>
<dbReference type="InterPro" id="IPR051535">
    <property type="entry name" value="Siderophore_ABC-ATPase"/>
</dbReference>
<protein>
    <submittedName>
        <fullName evidence="11">ABC transporter ATP-binding protein</fullName>
    </submittedName>
</protein>
<dbReference type="InterPro" id="IPR027417">
    <property type="entry name" value="P-loop_NTPase"/>
</dbReference>
<evidence type="ECO:0000256" key="2">
    <source>
        <dbReference type="ARBA" id="ARBA00022448"/>
    </source>
</evidence>
<keyword evidence="4" id="KW-0410">Iron transport</keyword>
<dbReference type="SUPFAM" id="SSF52540">
    <property type="entry name" value="P-loop containing nucleoside triphosphate hydrolases"/>
    <property type="match status" value="1"/>
</dbReference>
<evidence type="ECO:0000313" key="11">
    <source>
        <dbReference type="EMBL" id="MEL3959201.1"/>
    </source>
</evidence>
<dbReference type="GO" id="GO:0005524">
    <property type="term" value="F:ATP binding"/>
    <property type="evidence" value="ECO:0007669"/>
    <property type="project" value="UniProtKB-KW"/>
</dbReference>
<evidence type="ECO:0000256" key="6">
    <source>
        <dbReference type="ARBA" id="ARBA00022840"/>
    </source>
</evidence>
<organism evidence="11 12">
    <name type="scientific">Caldifermentibacillus hisashii</name>
    <dbReference type="NCBI Taxonomy" id="996558"/>
    <lineage>
        <taxon>Bacteria</taxon>
        <taxon>Bacillati</taxon>
        <taxon>Bacillota</taxon>
        <taxon>Bacilli</taxon>
        <taxon>Bacillales</taxon>
        <taxon>Bacillaceae</taxon>
        <taxon>Caldifermentibacillus</taxon>
    </lineage>
</organism>
<dbReference type="RefSeq" id="WP_034773368.1">
    <property type="nucleotide sequence ID" value="NZ_CP150143.1"/>
</dbReference>